<dbReference type="Proteomes" id="UP000230935">
    <property type="component" value="Unassembled WGS sequence"/>
</dbReference>
<dbReference type="EMBL" id="PEZZ01000007">
    <property type="protein sequence ID" value="PIS05392.1"/>
    <property type="molecule type" value="Genomic_DNA"/>
</dbReference>
<organism evidence="1 2">
    <name type="scientific">Candidatus Buchananbacteria bacterium CG10_big_fil_rev_8_21_14_0_10_42_9</name>
    <dbReference type="NCBI Taxonomy" id="1974526"/>
    <lineage>
        <taxon>Bacteria</taxon>
        <taxon>Candidatus Buchananiibacteriota</taxon>
    </lineage>
</organism>
<evidence type="ECO:0000313" key="1">
    <source>
        <dbReference type="EMBL" id="PIS05392.1"/>
    </source>
</evidence>
<accession>A0A2H0W200</accession>
<sequence length="94" mass="10117">MYTQGTALCSPGANAESGNFLVVLEVAKKGDRPICMVSPALASMVQRPYVGPVDTTILDALVPVALESAAFQSVVSELTGEDRRQVRRLRPRSR</sequence>
<comment type="caution">
    <text evidence="1">The sequence shown here is derived from an EMBL/GenBank/DDBJ whole genome shotgun (WGS) entry which is preliminary data.</text>
</comment>
<protein>
    <submittedName>
        <fullName evidence="1">Uncharacterized protein</fullName>
    </submittedName>
</protein>
<gene>
    <name evidence="1" type="ORF">COT81_01260</name>
</gene>
<evidence type="ECO:0000313" key="2">
    <source>
        <dbReference type="Proteomes" id="UP000230935"/>
    </source>
</evidence>
<proteinExistence type="predicted"/>
<dbReference type="AlphaFoldDB" id="A0A2H0W200"/>
<reference evidence="2" key="1">
    <citation type="submission" date="2017-09" db="EMBL/GenBank/DDBJ databases">
        <title>Depth-based differentiation of microbial function through sediment-hosted aquifers and enrichment of novel symbionts in the deep terrestrial subsurface.</title>
        <authorList>
            <person name="Probst A.J."/>
            <person name="Ladd B."/>
            <person name="Jarett J.K."/>
            <person name="Geller-Mcgrath D.E."/>
            <person name="Sieber C.M.K."/>
            <person name="Emerson J.B."/>
            <person name="Anantharaman K."/>
            <person name="Thomas B.C."/>
            <person name="Malmstrom R."/>
            <person name="Stieglmeier M."/>
            <person name="Klingl A."/>
            <person name="Woyke T."/>
            <person name="Ryan C.M."/>
            <person name="Banfield J.F."/>
        </authorList>
    </citation>
    <scope>NUCLEOTIDE SEQUENCE [LARGE SCALE GENOMIC DNA]</scope>
</reference>
<name>A0A2H0W200_9BACT</name>